<dbReference type="Proteomes" id="UP001314200">
    <property type="component" value="Unassembled WGS sequence"/>
</dbReference>
<gene>
    <name evidence="1" type="ORF">R82641_BJNNKPBH_00498</name>
</gene>
<dbReference type="NCBIfam" id="TIGR01558">
    <property type="entry name" value="sm_term_P27"/>
    <property type="match status" value="1"/>
</dbReference>
<dbReference type="Pfam" id="PF05119">
    <property type="entry name" value="Terminase_4"/>
    <property type="match status" value="1"/>
</dbReference>
<dbReference type="InterPro" id="IPR006448">
    <property type="entry name" value="Phage_term_ssu_P27"/>
</dbReference>
<evidence type="ECO:0000313" key="2">
    <source>
        <dbReference type="Proteomes" id="UP001314200"/>
    </source>
</evidence>
<sequence>MPKKSNKNVNSGRLRKDPPDYFGRQAGVTWRKVVDFLSDYPEVIRVDANLVELYCTQYEIYRNAYKHIQEHGEVQAIYTSVQNAAGEVIEKDFKGYKRNPMTQIYNDAVKNLNSIGSELGLSPKSRRALFGELSNGADDTEEIMKLFGGS</sequence>
<dbReference type="EMBL" id="CAUZLY010000004">
    <property type="protein sequence ID" value="CAK1235298.1"/>
    <property type="molecule type" value="Genomic_DNA"/>
</dbReference>
<dbReference type="RefSeq" id="WP_047975442.1">
    <property type="nucleotide sequence ID" value="NZ_CAUZLY010000004.1"/>
</dbReference>
<accession>A0ABN9YNV0</accession>
<keyword evidence="2" id="KW-1185">Reference proteome</keyword>
<comment type="caution">
    <text evidence="1">The sequence shown here is derived from an EMBL/GenBank/DDBJ whole genome shotgun (WGS) entry which is preliminary data.</text>
</comment>
<protein>
    <submittedName>
        <fullName evidence="1">Small subunit</fullName>
    </submittedName>
</protein>
<name>A0ABN9YNV0_9LACO</name>
<evidence type="ECO:0000313" key="1">
    <source>
        <dbReference type="EMBL" id="CAK1235298.1"/>
    </source>
</evidence>
<reference evidence="1 2" key="1">
    <citation type="submission" date="2023-10" db="EMBL/GenBank/DDBJ databases">
        <authorList>
            <person name="Botero Cardona J."/>
        </authorList>
    </citation>
    <scope>NUCLEOTIDE SEQUENCE [LARGE SCALE GENOMIC DNA]</scope>
    <source>
        <strain evidence="1 2">R-82641</strain>
    </source>
</reference>
<proteinExistence type="predicted"/>
<organism evidence="1 2">
    <name type="scientific">Fructobacillus cardui</name>
    <dbReference type="NCBI Taxonomy" id="2893170"/>
    <lineage>
        <taxon>Bacteria</taxon>
        <taxon>Bacillati</taxon>
        <taxon>Bacillota</taxon>
        <taxon>Bacilli</taxon>
        <taxon>Lactobacillales</taxon>
        <taxon>Lactobacillaceae</taxon>
        <taxon>Fructobacillus</taxon>
    </lineage>
</organism>